<accession>A0A1I3EIN5</accession>
<evidence type="ECO:0000256" key="5">
    <source>
        <dbReference type="ARBA" id="ARBA00023136"/>
    </source>
</evidence>
<evidence type="ECO:0000256" key="6">
    <source>
        <dbReference type="SAM" id="Phobius"/>
    </source>
</evidence>
<dbReference type="PANTHER" id="PTHR35007:SF1">
    <property type="entry name" value="PILUS ASSEMBLY PROTEIN"/>
    <property type="match status" value="1"/>
</dbReference>
<name>A0A1I3EIN5_9FIRM</name>
<evidence type="ECO:0000256" key="1">
    <source>
        <dbReference type="ARBA" id="ARBA00004651"/>
    </source>
</evidence>
<feature type="transmembrane region" description="Helical" evidence="6">
    <location>
        <begin position="6"/>
        <end position="28"/>
    </location>
</feature>
<evidence type="ECO:0000259" key="7">
    <source>
        <dbReference type="Pfam" id="PF00482"/>
    </source>
</evidence>
<organism evidence="8 9">
    <name type="scientific">Tindallia magadiensis</name>
    <dbReference type="NCBI Taxonomy" id="69895"/>
    <lineage>
        <taxon>Bacteria</taxon>
        <taxon>Bacillati</taxon>
        <taxon>Bacillota</taxon>
        <taxon>Clostridia</taxon>
        <taxon>Peptostreptococcales</taxon>
        <taxon>Tindalliaceae</taxon>
        <taxon>Tindallia</taxon>
    </lineage>
</organism>
<protein>
    <submittedName>
        <fullName evidence="8">Tight adherence protein B</fullName>
    </submittedName>
</protein>
<dbReference type="Proteomes" id="UP000199287">
    <property type="component" value="Unassembled WGS sequence"/>
</dbReference>
<dbReference type="AlphaFoldDB" id="A0A1I3EIN5"/>
<dbReference type="Pfam" id="PF00482">
    <property type="entry name" value="T2SSF"/>
    <property type="match status" value="1"/>
</dbReference>
<keyword evidence="5 6" id="KW-0472">Membrane</keyword>
<feature type="transmembrane region" description="Helical" evidence="6">
    <location>
        <begin position="108"/>
        <end position="127"/>
    </location>
</feature>
<reference evidence="9" key="1">
    <citation type="submission" date="2016-10" db="EMBL/GenBank/DDBJ databases">
        <authorList>
            <person name="Varghese N."/>
            <person name="Submissions S."/>
        </authorList>
    </citation>
    <scope>NUCLEOTIDE SEQUENCE [LARGE SCALE GENOMIC DNA]</scope>
    <source>
        <strain evidence="9">Z-7934</strain>
    </source>
</reference>
<feature type="transmembrane region" description="Helical" evidence="6">
    <location>
        <begin position="250"/>
        <end position="271"/>
    </location>
</feature>
<evidence type="ECO:0000256" key="4">
    <source>
        <dbReference type="ARBA" id="ARBA00022989"/>
    </source>
</evidence>
<evidence type="ECO:0000256" key="2">
    <source>
        <dbReference type="ARBA" id="ARBA00022475"/>
    </source>
</evidence>
<dbReference type="EMBL" id="FOQA01000005">
    <property type="protein sequence ID" value="SFH98826.1"/>
    <property type="molecule type" value="Genomic_DNA"/>
</dbReference>
<feature type="transmembrane region" description="Helical" evidence="6">
    <location>
        <begin position="85"/>
        <end position="102"/>
    </location>
</feature>
<evidence type="ECO:0000256" key="3">
    <source>
        <dbReference type="ARBA" id="ARBA00022692"/>
    </source>
</evidence>
<gene>
    <name evidence="8" type="ORF">SAMN05192551_10522</name>
</gene>
<dbReference type="InterPro" id="IPR018076">
    <property type="entry name" value="T2SS_GspF_dom"/>
</dbReference>
<evidence type="ECO:0000313" key="8">
    <source>
        <dbReference type="EMBL" id="SFH98826.1"/>
    </source>
</evidence>
<keyword evidence="2" id="KW-1003">Cell membrane</keyword>
<sequence>MNMTKILIALLLAFLVYIAVDALIKIVYWRVLNFNQRRTEIQKQNLLGYQGHYSTNKKKKQRLPVPEQIRIALIRAGIQLKPEEFLSLWIGLAVLVSFLMILMRVKVATAGIILLCTLLVPPIVVSIKSKKRREKFSEQLKDALMVLSNSLRAGFTFEQAISSVSYDLPDPIGTEFKQVFREIELGDSMGAALDRMAERMESKDLEMVNVAVAIQKKVGGNLATILDNISETLRERMLMKKKINALTAQGRMSGIIITLLPIFLLLVITVINPDYMAPMWTTTYGHVLLSIALVLEIIGYVVIRKMIDIKL</sequence>
<proteinExistence type="predicted"/>
<dbReference type="PANTHER" id="PTHR35007">
    <property type="entry name" value="INTEGRAL MEMBRANE PROTEIN-RELATED"/>
    <property type="match status" value="1"/>
</dbReference>
<dbReference type="InterPro" id="IPR042094">
    <property type="entry name" value="T2SS_GspF_sf"/>
</dbReference>
<feature type="domain" description="Type II secretion system protein GspF" evidence="7">
    <location>
        <begin position="144"/>
        <end position="269"/>
    </location>
</feature>
<dbReference type="STRING" id="69895.SAMN05192551_10522"/>
<feature type="transmembrane region" description="Helical" evidence="6">
    <location>
        <begin position="283"/>
        <end position="303"/>
    </location>
</feature>
<keyword evidence="4 6" id="KW-1133">Transmembrane helix</keyword>
<comment type="subcellular location">
    <subcellularLocation>
        <location evidence="1">Cell membrane</location>
        <topology evidence="1">Multi-pass membrane protein</topology>
    </subcellularLocation>
</comment>
<keyword evidence="9" id="KW-1185">Reference proteome</keyword>
<dbReference type="GO" id="GO:0005886">
    <property type="term" value="C:plasma membrane"/>
    <property type="evidence" value="ECO:0007669"/>
    <property type="project" value="UniProtKB-SubCell"/>
</dbReference>
<dbReference type="Gene3D" id="1.20.81.30">
    <property type="entry name" value="Type II secretion system (T2SS), domain F"/>
    <property type="match status" value="1"/>
</dbReference>
<evidence type="ECO:0000313" key="9">
    <source>
        <dbReference type="Proteomes" id="UP000199287"/>
    </source>
</evidence>
<keyword evidence="3 6" id="KW-0812">Transmembrane</keyword>